<feature type="compositionally biased region" description="Pro residues" evidence="7">
    <location>
        <begin position="225"/>
        <end position="238"/>
    </location>
</feature>
<dbReference type="GO" id="GO:0016592">
    <property type="term" value="C:mediator complex"/>
    <property type="evidence" value="ECO:0007669"/>
    <property type="project" value="InterPro"/>
</dbReference>
<reference evidence="9" key="1">
    <citation type="submission" date="2022-11" db="UniProtKB">
        <authorList>
            <consortium name="WormBaseParasite"/>
        </authorList>
    </citation>
    <scope>IDENTIFICATION</scope>
</reference>
<dbReference type="PANTHER" id="PTHR12465:SF0">
    <property type="entry name" value="MEDIATOR OF RNA POLYMERASE II TRANSCRIPTION SUBUNIT 20"/>
    <property type="match status" value="1"/>
</dbReference>
<feature type="compositionally biased region" description="Low complexity" evidence="7">
    <location>
        <begin position="212"/>
        <end position="224"/>
    </location>
</feature>
<name>A0A914VKD8_9BILA</name>
<feature type="region of interest" description="Disordered" evidence="7">
    <location>
        <begin position="212"/>
        <end position="238"/>
    </location>
</feature>
<dbReference type="Pfam" id="PF08612">
    <property type="entry name" value="Med20"/>
    <property type="match status" value="1"/>
</dbReference>
<comment type="function">
    <text evidence="6">Component of the Mediator complex, a coactivator involved in the regulated transcription of nearly all RNA polymerase II-dependent genes. Mediator functions as a bridge to convey information from gene-specific regulatory proteins to the basal RNA polymerase II transcription machinery. Mediator is recruited to promoters by direct interactions with regulatory proteins and serves as a scaffold for the assembly of a functional preinitiation complex with RNA polymerase II and the general transcription factors.</text>
</comment>
<dbReference type="GO" id="GO:0006357">
    <property type="term" value="P:regulation of transcription by RNA polymerase II"/>
    <property type="evidence" value="ECO:0007669"/>
    <property type="project" value="InterPro"/>
</dbReference>
<comment type="subunit">
    <text evidence="6">Component of the Mediator complex.</text>
</comment>
<evidence type="ECO:0000313" key="8">
    <source>
        <dbReference type="Proteomes" id="UP000887566"/>
    </source>
</evidence>
<evidence type="ECO:0000256" key="1">
    <source>
        <dbReference type="ARBA" id="ARBA00004123"/>
    </source>
</evidence>
<accession>A0A914VKD8</accession>
<comment type="subcellular location">
    <subcellularLocation>
        <location evidence="1 6">Nucleus</location>
    </subcellularLocation>
</comment>
<dbReference type="GO" id="GO:0003713">
    <property type="term" value="F:transcription coactivator activity"/>
    <property type="evidence" value="ECO:0007669"/>
    <property type="project" value="TreeGrafter"/>
</dbReference>
<keyword evidence="6" id="KW-0805">Transcription regulation</keyword>
<evidence type="ECO:0000256" key="4">
    <source>
        <dbReference type="ARBA" id="ARBA00023242"/>
    </source>
</evidence>
<keyword evidence="6" id="KW-0010">Activator</keyword>
<evidence type="ECO:0000256" key="6">
    <source>
        <dbReference type="RuleBase" id="RU364152"/>
    </source>
</evidence>
<proteinExistence type="inferred from homology"/>
<sequence>MGVAWVFEYPLGDATSRIGAQAVKEIERQLEAVGAERDGHYFVDSMPYRPNVNVQSGISLVYLLHHSEFPHSTFTIAPDLKERPGLARAVSDRGFDLILGKLGSGLTPDPPGKFECTGSKYVLKDFAVRVGSASMASSFKGVVVEIEYRPLSVTSMSTALMREFVRSVLPVLSAETPTFISRMQAHEQYYPIDTLHQYLDLFLELRKRTTLQPQPQAQPVQPSSFQPPPQQNAPPVQQ</sequence>
<evidence type="ECO:0000256" key="2">
    <source>
        <dbReference type="ARBA" id="ARBA00010743"/>
    </source>
</evidence>
<keyword evidence="8" id="KW-1185">Reference proteome</keyword>
<dbReference type="WBParaSite" id="PSAMB.scaffold2082size25552.g16206.t1">
    <property type="protein sequence ID" value="PSAMB.scaffold2082size25552.g16206.t1"/>
    <property type="gene ID" value="PSAMB.scaffold2082size25552.g16206"/>
</dbReference>
<evidence type="ECO:0000256" key="5">
    <source>
        <dbReference type="ARBA" id="ARBA00031954"/>
    </source>
</evidence>
<evidence type="ECO:0000256" key="3">
    <source>
        <dbReference type="ARBA" id="ARBA00019690"/>
    </source>
</evidence>
<organism evidence="8 9">
    <name type="scientific">Plectus sambesii</name>
    <dbReference type="NCBI Taxonomy" id="2011161"/>
    <lineage>
        <taxon>Eukaryota</taxon>
        <taxon>Metazoa</taxon>
        <taxon>Ecdysozoa</taxon>
        <taxon>Nematoda</taxon>
        <taxon>Chromadorea</taxon>
        <taxon>Plectida</taxon>
        <taxon>Plectina</taxon>
        <taxon>Plectoidea</taxon>
        <taxon>Plectidae</taxon>
        <taxon>Plectus</taxon>
    </lineage>
</organism>
<dbReference type="InterPro" id="IPR013921">
    <property type="entry name" value="Mediator_Med20"/>
</dbReference>
<dbReference type="PANTHER" id="PTHR12465">
    <property type="entry name" value="UBIQUITIN SPECIFIC PROTEASE HOMOLOG 49"/>
    <property type="match status" value="1"/>
</dbReference>
<gene>
    <name evidence="6" type="primary">MED20</name>
</gene>
<keyword evidence="4 6" id="KW-0539">Nucleus</keyword>
<evidence type="ECO:0000256" key="7">
    <source>
        <dbReference type="SAM" id="MobiDB-lite"/>
    </source>
</evidence>
<protein>
    <recommendedName>
        <fullName evidence="3 6">Mediator of RNA polymerase II transcription subunit 20</fullName>
    </recommendedName>
    <alternativeName>
        <fullName evidence="5 6">Mediator complex subunit 20</fullName>
    </alternativeName>
</protein>
<dbReference type="Proteomes" id="UP000887566">
    <property type="component" value="Unplaced"/>
</dbReference>
<evidence type="ECO:0000313" key="9">
    <source>
        <dbReference type="WBParaSite" id="PSAMB.scaffold2082size25552.g16206.t1"/>
    </source>
</evidence>
<dbReference type="AlphaFoldDB" id="A0A914VKD8"/>
<comment type="similarity">
    <text evidence="2 6">Belongs to the Mediator complex subunit 20 family.</text>
</comment>
<keyword evidence="6" id="KW-0804">Transcription</keyword>